<evidence type="ECO:0000313" key="1">
    <source>
        <dbReference type="EMBL" id="GIN22532.1"/>
    </source>
</evidence>
<protein>
    <submittedName>
        <fullName evidence="1">Uncharacterized protein</fullName>
    </submittedName>
</protein>
<accession>A0ABQ4KBY1</accession>
<organism evidence="1 2">
    <name type="scientific">Siminovitchia fordii</name>
    <dbReference type="NCBI Taxonomy" id="254759"/>
    <lineage>
        <taxon>Bacteria</taxon>
        <taxon>Bacillati</taxon>
        <taxon>Bacillota</taxon>
        <taxon>Bacilli</taxon>
        <taxon>Bacillales</taxon>
        <taxon>Bacillaceae</taxon>
        <taxon>Siminovitchia</taxon>
    </lineage>
</organism>
<dbReference type="RefSeq" id="WP_212963654.1">
    <property type="nucleotide sequence ID" value="NZ_BOQT01000018.1"/>
</dbReference>
<reference evidence="1 2" key="1">
    <citation type="submission" date="2021-03" db="EMBL/GenBank/DDBJ databases">
        <title>Antimicrobial resistance genes in bacteria isolated from Japanese honey, and their potential for conferring macrolide and lincosamide resistance in the American foulbrood pathogen Paenibacillus larvae.</title>
        <authorList>
            <person name="Okamoto M."/>
            <person name="Kumagai M."/>
            <person name="Kanamori H."/>
            <person name="Takamatsu D."/>
        </authorList>
    </citation>
    <scope>NUCLEOTIDE SEQUENCE [LARGE SCALE GENOMIC DNA]</scope>
    <source>
        <strain evidence="1 2">J1TS3</strain>
    </source>
</reference>
<gene>
    <name evidence="1" type="ORF">J1TS3_36660</name>
</gene>
<keyword evidence="2" id="KW-1185">Reference proteome</keyword>
<dbReference type="Proteomes" id="UP000680279">
    <property type="component" value="Unassembled WGS sequence"/>
</dbReference>
<name>A0ABQ4KBY1_9BACI</name>
<evidence type="ECO:0000313" key="2">
    <source>
        <dbReference type="Proteomes" id="UP000680279"/>
    </source>
</evidence>
<comment type="caution">
    <text evidence="1">The sequence shown here is derived from an EMBL/GenBank/DDBJ whole genome shotgun (WGS) entry which is preliminary data.</text>
</comment>
<dbReference type="EMBL" id="BOQT01000018">
    <property type="protein sequence ID" value="GIN22532.1"/>
    <property type="molecule type" value="Genomic_DNA"/>
</dbReference>
<sequence length="69" mass="8401">MKLIDHTFREVIGEMEYIPFHVNDKFRIPLKDKQRYFIVTGHDDYGNIIVFELNRDQYYAGMEIKDLLF</sequence>
<proteinExistence type="predicted"/>